<evidence type="ECO:0000256" key="3">
    <source>
        <dbReference type="ARBA" id="ARBA00022723"/>
    </source>
</evidence>
<keyword evidence="5" id="KW-0408">Iron</keyword>
<organism evidence="9 10">
    <name type="scientific">Alistipes onderdonkii</name>
    <dbReference type="NCBI Taxonomy" id="328813"/>
    <lineage>
        <taxon>Bacteria</taxon>
        <taxon>Pseudomonadati</taxon>
        <taxon>Bacteroidota</taxon>
        <taxon>Bacteroidia</taxon>
        <taxon>Bacteroidales</taxon>
        <taxon>Rikenellaceae</taxon>
        <taxon>Alistipes</taxon>
    </lineage>
</organism>
<keyword evidence="7" id="KW-0812">Transmembrane</keyword>
<gene>
    <name evidence="9" type="ORF">B5G41_02990</name>
</gene>
<dbReference type="InterPro" id="IPR017900">
    <property type="entry name" value="4Fe4S_Fe_S_CS"/>
</dbReference>
<dbReference type="GO" id="GO:0051539">
    <property type="term" value="F:4 iron, 4 sulfur cluster binding"/>
    <property type="evidence" value="ECO:0007669"/>
    <property type="project" value="UniProtKB-KW"/>
</dbReference>
<evidence type="ECO:0000256" key="2">
    <source>
        <dbReference type="ARBA" id="ARBA00022485"/>
    </source>
</evidence>
<protein>
    <submittedName>
        <fullName evidence="9">4Fe-4S ferredoxin</fullName>
    </submittedName>
</protein>
<reference evidence="10" key="1">
    <citation type="submission" date="2017-04" db="EMBL/GenBank/DDBJ databases">
        <title>Function of individual gut microbiota members based on whole genome sequencing of pure cultures obtained from chicken caecum.</title>
        <authorList>
            <person name="Medvecky M."/>
            <person name="Cejkova D."/>
            <person name="Polansky O."/>
            <person name="Karasova D."/>
            <person name="Kubasova T."/>
            <person name="Cizek A."/>
            <person name="Rychlik I."/>
        </authorList>
    </citation>
    <scope>NUCLEOTIDE SEQUENCE [LARGE SCALE GENOMIC DNA]</scope>
    <source>
        <strain evidence="10">An90</strain>
    </source>
</reference>
<dbReference type="Proteomes" id="UP000195772">
    <property type="component" value="Unassembled WGS sequence"/>
</dbReference>
<proteinExistence type="predicted"/>
<accession>A0A1Y3QX79</accession>
<evidence type="ECO:0000256" key="5">
    <source>
        <dbReference type="ARBA" id="ARBA00023004"/>
    </source>
</evidence>
<sequence length="650" mass="72513">MKRKPNYLKHLLQWGVLAAIAGTVLWAKLSDKPVDVEAYCPFGGLQAFGTYVVNNSLACSMSMLQIMMGLVLAVGVILFSKLFCGYLCPLGTVGEWMGRAGKKLHLQVDVPSGSIVDKLLRVVKYVLLFTILYFTLSSSELFCKKLDPFYAVATGFKGEIVLWMSLTSLALLLLGGFVVKMFWCKYICPLGAASNIFKFTLLFVIAALGGWALGALGVANAWVWTIGGACLAAYIVEIAKMRSCTFPLMYIKRDLNTCNNCGLCEKKCPYQLPIHDYVKVKHVDCTLCGNCIGACAKDALQVNGRRSLRWVPGLLAVVLFFLAIWLGSTMELPTIDEKWGDYEKVENLQTFEMEGLQTIKCFGSSKAFSAKMQAVQGVYGVKTFVRRHGVEVLYDPAATDTLKIQAAIFAPTLRKYAMPGEQVPMLDVVKLGVEGLHDRMDMIYFGMVLQKIEGVYGFTSEFACPVDVTVYVDPAAGITEKMFGEAIDAKELVIPTKESEKVIPMHTVLKSYAVAGQVSREEFAQIMFRDVEKLAGRFVANQEKWGDDEQFPKAVYEMVFPGIEKMPIRNAFPYFKSFLSCTDGIVSVDFVLRDMKPVMRIRYVKSMWDDAKLWKEVFQAEKWTLRMADGTFKEADPRLKFTNPGKTVGE</sequence>
<feature type="domain" description="4Fe-4S ferredoxin-type" evidence="8">
    <location>
        <begin position="249"/>
        <end position="278"/>
    </location>
</feature>
<dbReference type="InterPro" id="IPR051684">
    <property type="entry name" value="Electron_Trans/Redox"/>
</dbReference>
<keyword evidence="7" id="KW-0472">Membrane</keyword>
<keyword evidence="7" id="KW-1133">Transmembrane helix</keyword>
<keyword evidence="6" id="KW-0411">Iron-sulfur</keyword>
<dbReference type="PROSITE" id="PS51379">
    <property type="entry name" value="4FE4S_FER_2"/>
    <property type="match status" value="2"/>
</dbReference>
<evidence type="ECO:0000313" key="10">
    <source>
        <dbReference type="Proteomes" id="UP000195772"/>
    </source>
</evidence>
<evidence type="ECO:0000256" key="4">
    <source>
        <dbReference type="ARBA" id="ARBA00022982"/>
    </source>
</evidence>
<feature type="transmembrane region" description="Helical" evidence="7">
    <location>
        <begin position="51"/>
        <end position="79"/>
    </location>
</feature>
<feature type="domain" description="4Fe-4S ferredoxin-type" evidence="8">
    <location>
        <begin position="279"/>
        <end position="305"/>
    </location>
</feature>
<dbReference type="eggNOG" id="COG0348">
    <property type="taxonomic scope" value="Bacteria"/>
</dbReference>
<feature type="transmembrane region" description="Helical" evidence="7">
    <location>
        <begin position="195"/>
        <end position="215"/>
    </location>
</feature>
<keyword evidence="1" id="KW-0813">Transport</keyword>
<keyword evidence="2" id="KW-0004">4Fe-4S</keyword>
<dbReference type="GO" id="GO:0046872">
    <property type="term" value="F:metal ion binding"/>
    <property type="evidence" value="ECO:0007669"/>
    <property type="project" value="UniProtKB-KW"/>
</dbReference>
<evidence type="ECO:0000313" key="9">
    <source>
        <dbReference type="EMBL" id="OUN04292.1"/>
    </source>
</evidence>
<feature type="transmembrane region" description="Helical" evidence="7">
    <location>
        <begin position="221"/>
        <end position="239"/>
    </location>
</feature>
<name>A0A1Y3QX79_9BACT</name>
<dbReference type="OrthoDB" id="9782387at2"/>
<evidence type="ECO:0000256" key="7">
    <source>
        <dbReference type="SAM" id="Phobius"/>
    </source>
</evidence>
<dbReference type="AlphaFoldDB" id="A0A1Y3QX79"/>
<feature type="transmembrane region" description="Helical" evidence="7">
    <location>
        <begin position="162"/>
        <end position="183"/>
    </location>
</feature>
<dbReference type="EMBL" id="NFHB01000002">
    <property type="protein sequence ID" value="OUN04292.1"/>
    <property type="molecule type" value="Genomic_DNA"/>
</dbReference>
<evidence type="ECO:0000259" key="8">
    <source>
        <dbReference type="PROSITE" id="PS51379"/>
    </source>
</evidence>
<dbReference type="RefSeq" id="WP_087401190.1">
    <property type="nucleotide sequence ID" value="NZ_DAWDON010000028.1"/>
</dbReference>
<feature type="transmembrane region" description="Helical" evidence="7">
    <location>
        <begin position="310"/>
        <end position="328"/>
    </location>
</feature>
<dbReference type="PROSITE" id="PS00198">
    <property type="entry name" value="4FE4S_FER_1"/>
    <property type="match status" value="1"/>
</dbReference>
<keyword evidence="4" id="KW-0249">Electron transport</keyword>
<dbReference type="Pfam" id="PF12801">
    <property type="entry name" value="Fer4_5"/>
    <property type="match status" value="2"/>
</dbReference>
<dbReference type="InterPro" id="IPR017896">
    <property type="entry name" value="4Fe4S_Fe-S-bd"/>
</dbReference>
<evidence type="ECO:0000256" key="6">
    <source>
        <dbReference type="ARBA" id="ARBA00023014"/>
    </source>
</evidence>
<dbReference type="SUPFAM" id="SSF54862">
    <property type="entry name" value="4Fe-4S ferredoxins"/>
    <property type="match status" value="1"/>
</dbReference>
<dbReference type="GO" id="GO:0005886">
    <property type="term" value="C:plasma membrane"/>
    <property type="evidence" value="ECO:0007669"/>
    <property type="project" value="TreeGrafter"/>
</dbReference>
<dbReference type="PANTHER" id="PTHR30176">
    <property type="entry name" value="FERREDOXIN-TYPE PROTEIN NAPH"/>
    <property type="match status" value="1"/>
</dbReference>
<keyword evidence="3" id="KW-0479">Metal-binding</keyword>
<dbReference type="PANTHER" id="PTHR30176:SF3">
    <property type="entry name" value="FERREDOXIN-TYPE PROTEIN NAPH"/>
    <property type="match status" value="1"/>
</dbReference>
<evidence type="ECO:0000256" key="1">
    <source>
        <dbReference type="ARBA" id="ARBA00022448"/>
    </source>
</evidence>
<comment type="caution">
    <text evidence="9">The sequence shown here is derived from an EMBL/GenBank/DDBJ whole genome shotgun (WGS) entry which is preliminary data.</text>
</comment>